<evidence type="ECO:0000259" key="8">
    <source>
        <dbReference type="Pfam" id="PF00266"/>
    </source>
</evidence>
<evidence type="ECO:0000256" key="1">
    <source>
        <dbReference type="ARBA" id="ARBA00001933"/>
    </source>
</evidence>
<dbReference type="GO" id="GO:0004760">
    <property type="term" value="F:L-serine-pyruvate transaminase activity"/>
    <property type="evidence" value="ECO:0007669"/>
    <property type="project" value="TreeGrafter"/>
</dbReference>
<comment type="similarity">
    <text evidence="2 6">Belongs to the class-V pyridoxal-phosphate-dependent aminotransferase family.</text>
</comment>
<sequence length="373" mass="40391">MVLLTPGPTPIHPLVQAALARPMRGHLDPETLATNRRIRGYLEALFGAGEGALLAAMPGSGSLGMEAGLTNLASQGDAVLLLVNGTFGERMVEIAHAYGMHYTVLRAEPGQPIDPQAVQEALSRRQYQLVTLVHGETSTGVINPAAEIAALVREHGAYFMLDAVTTAAMMPLSMVEMGVDYAFTGSQKCLSAPPGLAPFALSRRGRERLGKAHVPGWYSDLTRVAVYWEQEGYFCTSPVLLHFALEEALRLALEEGLEKRYQRARRLYGQVLSLLEELGFSAYAAPEARLHTVLTVRPPQGWSEAEIRKGLYQRGVSVAGGIGPTAGKVLRLGLMGESAREEHYRAFFRALGEVMGKDGLEEAFLERAQPAAV</sequence>
<dbReference type="PANTHER" id="PTHR21152">
    <property type="entry name" value="AMINOTRANSFERASE CLASS V"/>
    <property type="match status" value="1"/>
</dbReference>
<dbReference type="PROSITE" id="PS00595">
    <property type="entry name" value="AA_TRANSFER_CLASS_5"/>
    <property type="match status" value="1"/>
</dbReference>
<feature type="modified residue" description="N6-(pyridoxal phosphate)lysine" evidence="5">
    <location>
        <position position="188"/>
    </location>
</feature>
<dbReference type="InterPro" id="IPR015424">
    <property type="entry name" value="PyrdxlP-dep_Trfase"/>
</dbReference>
<protein>
    <submittedName>
        <fullName evidence="9">Purine catabolism protein PucG</fullName>
        <ecNumber evidence="9">2.-.-.-</ecNumber>
    </submittedName>
</protein>
<evidence type="ECO:0000256" key="5">
    <source>
        <dbReference type="PIRSR" id="PIRSR000524-50"/>
    </source>
</evidence>
<dbReference type="InterPro" id="IPR015422">
    <property type="entry name" value="PyrdxlP-dep_Trfase_small"/>
</dbReference>
<dbReference type="RefSeq" id="WP_119278977.1">
    <property type="nucleotide sequence ID" value="NZ_QWLA01000056.1"/>
</dbReference>
<evidence type="ECO:0000256" key="7">
    <source>
        <dbReference type="RuleBase" id="RU004504"/>
    </source>
</evidence>
<reference evidence="9 10" key="1">
    <citation type="submission" date="2018-08" db="EMBL/GenBank/DDBJ databases">
        <title>Meiothermus roseus NBRC 110900 genome sequencing project.</title>
        <authorList>
            <person name="Da Costa M.S."/>
            <person name="Albuquerque L."/>
            <person name="Raposo P."/>
            <person name="Froufe H.J.C."/>
            <person name="Barroso C.S."/>
            <person name="Egas C."/>
        </authorList>
    </citation>
    <scope>NUCLEOTIDE SEQUENCE [LARGE SCALE GENOMIC DNA]</scope>
    <source>
        <strain evidence="9 10">NBRC 110900</strain>
    </source>
</reference>
<evidence type="ECO:0000256" key="4">
    <source>
        <dbReference type="PIRSR" id="PIRSR000524-1"/>
    </source>
</evidence>
<dbReference type="PIRSF" id="PIRSF000524">
    <property type="entry name" value="SPT"/>
    <property type="match status" value="1"/>
</dbReference>
<feature type="domain" description="Aminotransferase class V" evidence="8">
    <location>
        <begin position="73"/>
        <end position="321"/>
    </location>
</feature>
<dbReference type="Proteomes" id="UP000265341">
    <property type="component" value="Unassembled WGS sequence"/>
</dbReference>
<comment type="caution">
    <text evidence="9">The sequence shown here is derived from an EMBL/GenBank/DDBJ whole genome shotgun (WGS) entry which is preliminary data.</text>
</comment>
<dbReference type="InterPro" id="IPR020578">
    <property type="entry name" value="Aminotrans_V_PyrdxlP_BS"/>
</dbReference>
<dbReference type="Gene3D" id="3.90.1150.10">
    <property type="entry name" value="Aspartate Aminotransferase, domain 1"/>
    <property type="match status" value="1"/>
</dbReference>
<evidence type="ECO:0000313" key="9">
    <source>
        <dbReference type="EMBL" id="RIH84517.1"/>
    </source>
</evidence>
<name>A0A399EII6_9DEIN</name>
<dbReference type="EMBL" id="QWLA01000056">
    <property type="protein sequence ID" value="RIH84517.1"/>
    <property type="molecule type" value="Genomic_DNA"/>
</dbReference>
<dbReference type="Gene3D" id="3.40.640.10">
    <property type="entry name" value="Type I PLP-dependent aspartate aminotransferase-like (Major domain)"/>
    <property type="match status" value="1"/>
</dbReference>
<organism evidence="9 10">
    <name type="scientific">Calidithermus roseus</name>
    <dbReference type="NCBI Taxonomy" id="1644118"/>
    <lineage>
        <taxon>Bacteria</taxon>
        <taxon>Thermotogati</taxon>
        <taxon>Deinococcota</taxon>
        <taxon>Deinococci</taxon>
        <taxon>Thermales</taxon>
        <taxon>Thermaceae</taxon>
        <taxon>Calidithermus</taxon>
    </lineage>
</organism>
<proteinExistence type="inferred from homology"/>
<dbReference type="OrthoDB" id="389074at2"/>
<dbReference type="InterPro" id="IPR000192">
    <property type="entry name" value="Aminotrans_V_dom"/>
</dbReference>
<feature type="binding site" evidence="4">
    <location>
        <position position="331"/>
    </location>
    <ligand>
        <name>substrate</name>
    </ligand>
</feature>
<dbReference type="AlphaFoldDB" id="A0A399EII6"/>
<keyword evidence="10" id="KW-1185">Reference proteome</keyword>
<dbReference type="Pfam" id="PF00266">
    <property type="entry name" value="Aminotran_5"/>
    <property type="match status" value="1"/>
</dbReference>
<accession>A0A399EII6</accession>
<dbReference type="SUPFAM" id="SSF53383">
    <property type="entry name" value="PLP-dependent transferases"/>
    <property type="match status" value="1"/>
</dbReference>
<keyword evidence="3 5" id="KW-0663">Pyridoxal phosphate</keyword>
<evidence type="ECO:0000256" key="3">
    <source>
        <dbReference type="ARBA" id="ARBA00022898"/>
    </source>
</evidence>
<evidence type="ECO:0000313" key="10">
    <source>
        <dbReference type="Proteomes" id="UP000265341"/>
    </source>
</evidence>
<dbReference type="GO" id="GO:0008453">
    <property type="term" value="F:alanine-glyoxylate transaminase activity"/>
    <property type="evidence" value="ECO:0007669"/>
    <property type="project" value="TreeGrafter"/>
</dbReference>
<dbReference type="PANTHER" id="PTHR21152:SF40">
    <property type="entry name" value="ALANINE--GLYOXYLATE AMINOTRANSFERASE"/>
    <property type="match status" value="1"/>
</dbReference>
<evidence type="ECO:0000256" key="2">
    <source>
        <dbReference type="ARBA" id="ARBA00009236"/>
    </source>
</evidence>
<dbReference type="InterPro" id="IPR024169">
    <property type="entry name" value="SP_NH2Trfase/AEP_transaminase"/>
</dbReference>
<dbReference type="InterPro" id="IPR015421">
    <property type="entry name" value="PyrdxlP-dep_Trfase_major"/>
</dbReference>
<dbReference type="GO" id="GO:0019265">
    <property type="term" value="P:glycine biosynthetic process, by transamination of glyoxylate"/>
    <property type="evidence" value="ECO:0007669"/>
    <property type="project" value="TreeGrafter"/>
</dbReference>
<keyword evidence="9" id="KW-0808">Transferase</keyword>
<gene>
    <name evidence="9" type="primary">pucG</name>
    <name evidence="9" type="ORF">Mrose_02619</name>
</gene>
<comment type="cofactor">
    <cofactor evidence="1 5 7">
        <name>pyridoxal 5'-phosphate</name>
        <dbReference type="ChEBI" id="CHEBI:597326"/>
    </cofactor>
</comment>
<evidence type="ECO:0000256" key="6">
    <source>
        <dbReference type="RuleBase" id="RU004075"/>
    </source>
</evidence>
<dbReference type="EC" id="2.-.-.-" evidence="9"/>